<evidence type="ECO:0000313" key="12">
    <source>
        <dbReference type="Proteomes" id="UP001652700"/>
    </source>
</evidence>
<proteinExistence type="inferred from homology"/>
<evidence type="ECO:0000256" key="3">
    <source>
        <dbReference type="ARBA" id="ARBA00022679"/>
    </source>
</evidence>
<evidence type="ECO:0000259" key="10">
    <source>
        <dbReference type="Pfam" id="PF03175"/>
    </source>
</evidence>
<dbReference type="GeneID" id="114327782"/>
<dbReference type="Pfam" id="PF03175">
    <property type="entry name" value="DNA_pol_B_2"/>
    <property type="match status" value="1"/>
</dbReference>
<evidence type="ECO:0000256" key="8">
    <source>
        <dbReference type="ARBA" id="ARBA00049244"/>
    </source>
</evidence>
<protein>
    <recommendedName>
        <fullName evidence="2">DNA-directed DNA polymerase</fullName>
        <ecNumber evidence="2">2.7.7.7</ecNumber>
    </recommendedName>
</protein>
<name>A0ABM5JI34_DIAVI</name>
<evidence type="ECO:0000256" key="1">
    <source>
        <dbReference type="ARBA" id="ARBA00005755"/>
    </source>
</evidence>
<dbReference type="PANTHER" id="PTHR33568:SF3">
    <property type="entry name" value="DNA-DIRECTED DNA POLYMERASE"/>
    <property type="match status" value="1"/>
</dbReference>
<dbReference type="InterPro" id="IPR004868">
    <property type="entry name" value="DNA-dir_DNA_pol_B_mt/vir"/>
</dbReference>
<comment type="catalytic activity">
    <reaction evidence="8">
        <text>DNA(n) + a 2'-deoxyribonucleoside 5'-triphosphate = DNA(n+1) + diphosphate</text>
        <dbReference type="Rhea" id="RHEA:22508"/>
        <dbReference type="Rhea" id="RHEA-COMP:17339"/>
        <dbReference type="Rhea" id="RHEA-COMP:17340"/>
        <dbReference type="ChEBI" id="CHEBI:33019"/>
        <dbReference type="ChEBI" id="CHEBI:61560"/>
        <dbReference type="ChEBI" id="CHEBI:173112"/>
        <dbReference type="EC" id="2.7.7.7"/>
    </reaction>
</comment>
<keyword evidence="7" id="KW-0238">DNA-binding</keyword>
<keyword evidence="6" id="KW-0239">DNA-directed DNA polymerase</keyword>
<sequence>MDTDNKICKKCGFRLHILKQNSIERFVEFVLNQRKLFKRVVVMAHNGGGFDHQFVLNYILTKTDLTPDLIMRGTKLVSMACGNVRFLDSLNYCSMALSALPKAFGLTELKKGYFPHLFNREENQSYVGPMPDLKFYDPDNLKADARDKLMAWHAERVDEQYVYDFQKEIVEYFISDVEILTQACLTFRKQLMDTSNVCPFFEATTVASTCNKVFRRNFLQPDTIGLIPKGGYRFKDNHSKIALQWLLWEEKQRCIEIQHAARGPEALIGNCRVDGLTKTPSLIFKVVIITVVLLVTIQIELHPFMTILQIVWKIVMIKRLLKRRLNTTISHSN</sequence>
<dbReference type="EC" id="2.7.7.7" evidence="2"/>
<keyword evidence="9" id="KW-1133">Transmembrane helix</keyword>
<evidence type="ECO:0000256" key="6">
    <source>
        <dbReference type="ARBA" id="ARBA00022932"/>
    </source>
</evidence>
<dbReference type="PANTHER" id="PTHR33568">
    <property type="entry name" value="DNA POLYMERASE"/>
    <property type="match status" value="1"/>
</dbReference>
<feature type="domain" description="DNA-directed DNA polymerase family B mitochondria/virus" evidence="10">
    <location>
        <begin position="41"/>
        <end position="223"/>
    </location>
</feature>
<reference evidence="11" key="1">
    <citation type="submission" date="2025-05" db="UniProtKB">
        <authorList>
            <consortium name="EnsemblMetazoa"/>
        </authorList>
    </citation>
    <scope>IDENTIFICATION</scope>
</reference>
<keyword evidence="3" id="KW-0808">Transferase</keyword>
<evidence type="ECO:0000256" key="4">
    <source>
        <dbReference type="ARBA" id="ARBA00022695"/>
    </source>
</evidence>
<dbReference type="Gene3D" id="3.30.420.10">
    <property type="entry name" value="Ribonuclease H-like superfamily/Ribonuclease H"/>
    <property type="match status" value="1"/>
</dbReference>
<keyword evidence="12" id="KW-1185">Reference proteome</keyword>
<evidence type="ECO:0000256" key="2">
    <source>
        <dbReference type="ARBA" id="ARBA00012417"/>
    </source>
</evidence>
<dbReference type="EnsemblMetazoa" id="XM_050641642.1">
    <property type="protein sequence ID" value="XP_050497599.1"/>
    <property type="gene ID" value="LOC114327782"/>
</dbReference>
<evidence type="ECO:0000313" key="11">
    <source>
        <dbReference type="EnsemblMetazoa" id="XP_050497599.1"/>
    </source>
</evidence>
<organism evidence="11 12">
    <name type="scientific">Diabrotica virgifera virgifera</name>
    <name type="common">western corn rootworm</name>
    <dbReference type="NCBI Taxonomy" id="50390"/>
    <lineage>
        <taxon>Eukaryota</taxon>
        <taxon>Metazoa</taxon>
        <taxon>Ecdysozoa</taxon>
        <taxon>Arthropoda</taxon>
        <taxon>Hexapoda</taxon>
        <taxon>Insecta</taxon>
        <taxon>Pterygota</taxon>
        <taxon>Neoptera</taxon>
        <taxon>Endopterygota</taxon>
        <taxon>Coleoptera</taxon>
        <taxon>Polyphaga</taxon>
        <taxon>Cucujiformia</taxon>
        <taxon>Chrysomeloidea</taxon>
        <taxon>Chrysomelidae</taxon>
        <taxon>Galerucinae</taxon>
        <taxon>Diabroticina</taxon>
        <taxon>Diabroticites</taxon>
        <taxon>Diabrotica</taxon>
    </lineage>
</organism>
<dbReference type="SUPFAM" id="SSF53098">
    <property type="entry name" value="Ribonuclease H-like"/>
    <property type="match status" value="1"/>
</dbReference>
<keyword evidence="4" id="KW-0548">Nucleotidyltransferase</keyword>
<keyword evidence="9" id="KW-0472">Membrane</keyword>
<dbReference type="InterPro" id="IPR036397">
    <property type="entry name" value="RNaseH_sf"/>
</dbReference>
<accession>A0ABM5JI34</accession>
<keyword evidence="5" id="KW-0235">DNA replication</keyword>
<evidence type="ECO:0000256" key="7">
    <source>
        <dbReference type="ARBA" id="ARBA00023125"/>
    </source>
</evidence>
<evidence type="ECO:0000256" key="9">
    <source>
        <dbReference type="SAM" id="Phobius"/>
    </source>
</evidence>
<dbReference type="RefSeq" id="XP_050497599.1">
    <property type="nucleotide sequence ID" value="XM_050641642.1"/>
</dbReference>
<evidence type="ECO:0000256" key="5">
    <source>
        <dbReference type="ARBA" id="ARBA00022705"/>
    </source>
</evidence>
<keyword evidence="9" id="KW-0812">Transmembrane</keyword>
<dbReference type="Proteomes" id="UP001652700">
    <property type="component" value="Unplaced"/>
</dbReference>
<feature type="transmembrane region" description="Helical" evidence="9">
    <location>
        <begin position="282"/>
        <end position="315"/>
    </location>
</feature>
<dbReference type="InterPro" id="IPR012337">
    <property type="entry name" value="RNaseH-like_sf"/>
</dbReference>
<comment type="similarity">
    <text evidence="1">Belongs to the DNA polymerase type-B family.</text>
</comment>